<dbReference type="Proteomes" id="UP000221165">
    <property type="component" value="Unassembled WGS sequence"/>
</dbReference>
<evidence type="ECO:0000256" key="1">
    <source>
        <dbReference type="SAM" id="MobiDB-lite"/>
    </source>
</evidence>
<keyword evidence="3" id="KW-1185">Reference proteome</keyword>
<evidence type="ECO:0000313" key="3">
    <source>
        <dbReference type="Proteomes" id="UP000221165"/>
    </source>
</evidence>
<feature type="compositionally biased region" description="Basic and acidic residues" evidence="1">
    <location>
        <begin position="1"/>
        <end position="22"/>
    </location>
</feature>
<sequence>DKREESEERENIVEEASRAKQEEETEEEKTENKQKGEEEEKGEEEKKENNTAVETGETDVKELLNGEGEHELERSWMFWHYDTGVTIQIPPQDQAARLSVATKDYVSHLHALNAFHTVEGFFRSPCIYSTGSLHIYP</sequence>
<feature type="non-terminal residue" evidence="2">
    <location>
        <position position="137"/>
    </location>
</feature>
<proteinExistence type="predicted"/>
<protein>
    <submittedName>
        <fullName evidence="2">Uncharacterized protein</fullName>
    </submittedName>
</protein>
<feature type="non-terminal residue" evidence="2">
    <location>
        <position position="1"/>
    </location>
</feature>
<dbReference type="GeneID" id="94430627"/>
<dbReference type="RefSeq" id="XP_067920607.1">
    <property type="nucleotide sequence ID" value="XM_068067416.1"/>
</dbReference>
<dbReference type="SUPFAM" id="SSF55418">
    <property type="entry name" value="eIF4e-like"/>
    <property type="match status" value="1"/>
</dbReference>
<comment type="caution">
    <text evidence="2">The sequence shown here is derived from an EMBL/GenBank/DDBJ whole genome shotgun (WGS) entry which is preliminary data.</text>
</comment>
<gene>
    <name evidence="2" type="ORF">CSUI_007268</name>
</gene>
<accession>A0A2C6KRH2</accession>
<dbReference type="VEuPathDB" id="ToxoDB:CSUI_007268"/>
<dbReference type="InterPro" id="IPR023398">
    <property type="entry name" value="TIF_eIF4e-like"/>
</dbReference>
<feature type="compositionally biased region" description="Basic and acidic residues" evidence="1">
    <location>
        <begin position="30"/>
        <end position="49"/>
    </location>
</feature>
<reference evidence="2 3" key="1">
    <citation type="journal article" date="2017" name="Int. J. Parasitol.">
        <title>The genome of the protozoan parasite Cystoisospora suis and a reverse vaccinology approach to identify vaccine candidates.</title>
        <authorList>
            <person name="Palmieri N."/>
            <person name="Shrestha A."/>
            <person name="Ruttkowski B."/>
            <person name="Beck T."/>
            <person name="Vogl C."/>
            <person name="Tomley F."/>
            <person name="Blake D.P."/>
            <person name="Joachim A."/>
        </authorList>
    </citation>
    <scope>NUCLEOTIDE SEQUENCE [LARGE SCALE GENOMIC DNA]</scope>
    <source>
        <strain evidence="2 3">Wien I</strain>
    </source>
</reference>
<feature type="region of interest" description="Disordered" evidence="1">
    <location>
        <begin position="1"/>
        <end position="60"/>
    </location>
</feature>
<dbReference type="EMBL" id="MIGC01003800">
    <property type="protein sequence ID" value="PHJ18903.1"/>
    <property type="molecule type" value="Genomic_DNA"/>
</dbReference>
<dbReference type="AlphaFoldDB" id="A0A2C6KRH2"/>
<name>A0A2C6KRH2_9APIC</name>
<organism evidence="2 3">
    <name type="scientific">Cystoisospora suis</name>
    <dbReference type="NCBI Taxonomy" id="483139"/>
    <lineage>
        <taxon>Eukaryota</taxon>
        <taxon>Sar</taxon>
        <taxon>Alveolata</taxon>
        <taxon>Apicomplexa</taxon>
        <taxon>Conoidasida</taxon>
        <taxon>Coccidia</taxon>
        <taxon>Eucoccidiorida</taxon>
        <taxon>Eimeriorina</taxon>
        <taxon>Sarcocystidae</taxon>
        <taxon>Cystoisospora</taxon>
    </lineage>
</organism>
<evidence type="ECO:0000313" key="2">
    <source>
        <dbReference type="EMBL" id="PHJ18903.1"/>
    </source>
</evidence>